<dbReference type="eggNOG" id="COG1983">
    <property type="taxonomic scope" value="Bacteria"/>
</dbReference>
<dbReference type="EMBL" id="JQCR01000002">
    <property type="protein sequence ID" value="KGE18892.1"/>
    <property type="molecule type" value="Genomic_DNA"/>
</dbReference>
<evidence type="ECO:0000256" key="2">
    <source>
        <dbReference type="ARBA" id="ARBA00022475"/>
    </source>
</evidence>
<proteinExistence type="predicted"/>
<evidence type="ECO:0000256" key="6">
    <source>
        <dbReference type="SAM" id="Phobius"/>
    </source>
</evidence>
<keyword evidence="4 6" id="KW-1133">Transmembrane helix</keyword>
<dbReference type="Pfam" id="PF04024">
    <property type="entry name" value="PspC"/>
    <property type="match status" value="1"/>
</dbReference>
<protein>
    <recommendedName>
        <fullName evidence="7">Phage shock protein PspC N-terminal domain-containing protein</fullName>
    </recommendedName>
</protein>
<reference evidence="8 9" key="2">
    <citation type="submission" date="2014-10" db="EMBL/GenBank/DDBJ databases">
        <title>Comparative genomics of the Paenibacillus odorifer group.</title>
        <authorList>
            <person name="Tsai Y.-C."/>
            <person name="Martin N."/>
            <person name="Korlach J."/>
            <person name="Wiedmann M."/>
        </authorList>
    </citation>
    <scope>NUCLEOTIDE SEQUENCE [LARGE SCALE GENOMIC DNA]</scope>
    <source>
        <strain evidence="8 9">DSM 18334</strain>
    </source>
</reference>
<dbReference type="GO" id="GO:0005886">
    <property type="term" value="C:plasma membrane"/>
    <property type="evidence" value="ECO:0007669"/>
    <property type="project" value="UniProtKB-SubCell"/>
</dbReference>
<evidence type="ECO:0000256" key="1">
    <source>
        <dbReference type="ARBA" id="ARBA00004162"/>
    </source>
</evidence>
<evidence type="ECO:0000259" key="7">
    <source>
        <dbReference type="Pfam" id="PF04024"/>
    </source>
</evidence>
<gene>
    <name evidence="8" type="ORF">PWYN_05640</name>
</gene>
<dbReference type="PANTHER" id="PTHR33885">
    <property type="entry name" value="PHAGE SHOCK PROTEIN C"/>
    <property type="match status" value="1"/>
</dbReference>
<keyword evidence="5 6" id="KW-0472">Membrane</keyword>
<evidence type="ECO:0000256" key="4">
    <source>
        <dbReference type="ARBA" id="ARBA00022989"/>
    </source>
</evidence>
<organism evidence="8 9">
    <name type="scientific">Paenibacillus wynnii</name>
    <dbReference type="NCBI Taxonomy" id="268407"/>
    <lineage>
        <taxon>Bacteria</taxon>
        <taxon>Bacillati</taxon>
        <taxon>Bacillota</taxon>
        <taxon>Bacilli</taxon>
        <taxon>Bacillales</taxon>
        <taxon>Paenibacillaceae</taxon>
        <taxon>Paenibacillus</taxon>
    </lineage>
</organism>
<dbReference type="AlphaFoldDB" id="A0A098MBG5"/>
<evidence type="ECO:0000256" key="5">
    <source>
        <dbReference type="ARBA" id="ARBA00023136"/>
    </source>
</evidence>
<dbReference type="Proteomes" id="UP000029734">
    <property type="component" value="Unassembled WGS sequence"/>
</dbReference>
<comment type="caution">
    <text evidence="8">The sequence shown here is derived from an EMBL/GenBank/DDBJ whole genome shotgun (WGS) entry which is preliminary data.</text>
</comment>
<reference evidence="8 9" key="1">
    <citation type="submission" date="2014-08" db="EMBL/GenBank/DDBJ databases">
        <authorList>
            <person name="den Bakker H.C."/>
        </authorList>
    </citation>
    <scope>NUCLEOTIDE SEQUENCE [LARGE SCALE GENOMIC DNA]</scope>
    <source>
        <strain evidence="8 9">DSM 18334</strain>
    </source>
</reference>
<evidence type="ECO:0000256" key="3">
    <source>
        <dbReference type="ARBA" id="ARBA00022692"/>
    </source>
</evidence>
<comment type="subcellular location">
    <subcellularLocation>
        <location evidence="1">Cell membrane</location>
        <topology evidence="1">Single-pass membrane protein</topology>
    </subcellularLocation>
</comment>
<dbReference type="InterPro" id="IPR052027">
    <property type="entry name" value="PspC"/>
</dbReference>
<evidence type="ECO:0000313" key="9">
    <source>
        <dbReference type="Proteomes" id="UP000029734"/>
    </source>
</evidence>
<keyword evidence="3 6" id="KW-0812">Transmembrane</keyword>
<evidence type="ECO:0000313" key="8">
    <source>
        <dbReference type="EMBL" id="KGE18892.1"/>
    </source>
</evidence>
<feature type="transmembrane region" description="Helical" evidence="6">
    <location>
        <begin position="33"/>
        <end position="57"/>
    </location>
</feature>
<accession>A0A098MBG5</accession>
<feature type="domain" description="Phage shock protein PspC N-terminal" evidence="7">
    <location>
        <begin position="2"/>
        <end position="60"/>
    </location>
</feature>
<sequence length="72" mass="8020">MRKLYRSQRDKKVSGLCGGLADWFGFDATVIRLIALIAAIFSFGSVLIFYIIASILVPKEPIGSFNSNFDFN</sequence>
<keyword evidence="9" id="KW-1185">Reference proteome</keyword>
<dbReference type="RefSeq" id="WP_036649266.1">
    <property type="nucleotide sequence ID" value="NZ_JQCR01000002.1"/>
</dbReference>
<dbReference type="InterPro" id="IPR007168">
    <property type="entry name" value="Phageshock_PspC_N"/>
</dbReference>
<keyword evidence="2" id="KW-1003">Cell membrane</keyword>
<dbReference type="OrthoDB" id="9815286at2"/>
<dbReference type="PANTHER" id="PTHR33885:SF3">
    <property type="entry name" value="PHAGE SHOCK PROTEIN C"/>
    <property type="match status" value="1"/>
</dbReference>
<dbReference type="STRING" id="268407.PWYN_05640"/>
<name>A0A098MBG5_9BACL</name>